<dbReference type="EMBL" id="BPRA01000024">
    <property type="protein sequence ID" value="GJE57568.1"/>
    <property type="molecule type" value="Genomic_DNA"/>
</dbReference>
<dbReference type="Proteomes" id="UP001055101">
    <property type="component" value="Unassembled WGS sequence"/>
</dbReference>
<gene>
    <name evidence="2" type="ORF">EKPJFOCH_4085</name>
</gene>
<dbReference type="Pfam" id="PF07238">
    <property type="entry name" value="PilZ"/>
    <property type="match status" value="1"/>
</dbReference>
<keyword evidence="3" id="KW-1185">Reference proteome</keyword>
<evidence type="ECO:0000259" key="1">
    <source>
        <dbReference type="Pfam" id="PF07238"/>
    </source>
</evidence>
<organism evidence="2 3">
    <name type="scientific">Methylobacterium thuringiense</name>
    <dbReference type="NCBI Taxonomy" id="1003091"/>
    <lineage>
        <taxon>Bacteria</taxon>
        <taxon>Pseudomonadati</taxon>
        <taxon>Pseudomonadota</taxon>
        <taxon>Alphaproteobacteria</taxon>
        <taxon>Hyphomicrobiales</taxon>
        <taxon>Methylobacteriaceae</taxon>
        <taxon>Methylobacterium</taxon>
    </lineage>
</organism>
<proteinExistence type="predicted"/>
<comment type="caution">
    <text evidence="2">The sequence shown here is derived from an EMBL/GenBank/DDBJ whole genome shotgun (WGS) entry which is preliminary data.</text>
</comment>
<evidence type="ECO:0000313" key="3">
    <source>
        <dbReference type="Proteomes" id="UP001055101"/>
    </source>
</evidence>
<reference evidence="2" key="2">
    <citation type="submission" date="2021-08" db="EMBL/GenBank/DDBJ databases">
        <authorList>
            <person name="Tani A."/>
            <person name="Ola A."/>
            <person name="Ogura Y."/>
            <person name="Katsura K."/>
            <person name="Hayashi T."/>
        </authorList>
    </citation>
    <scope>NUCLEOTIDE SEQUENCE</scope>
    <source>
        <strain evidence="2">DSM 23674</strain>
    </source>
</reference>
<evidence type="ECO:0000313" key="2">
    <source>
        <dbReference type="EMBL" id="GJE57568.1"/>
    </source>
</evidence>
<sequence length="190" mass="20416">MWELALEHQHKVILPALCWNKHRPDFYAVTDDVSLDGIQFRSATTPFVSEVLTCSIRGVGLVEARVVRVGDNLFTVRLLAGRGQSSAIAASLIEFGRQQRPHAPIRTHPRVVPRCKGVSVTLESGDVMPGRLIDVSATGVALHIDDPAAIGTTIRIGQIAATVVRHIVGGMGASFHVPLDPAAVTESITF</sequence>
<feature type="domain" description="PilZ" evidence="1">
    <location>
        <begin position="106"/>
        <end position="181"/>
    </location>
</feature>
<dbReference type="InterPro" id="IPR009875">
    <property type="entry name" value="PilZ_domain"/>
</dbReference>
<name>A0ABQ4TQB5_9HYPH</name>
<protein>
    <recommendedName>
        <fullName evidence="1">PilZ domain-containing protein</fullName>
    </recommendedName>
</protein>
<reference evidence="2" key="1">
    <citation type="journal article" date="2021" name="Front. Microbiol.">
        <title>Comprehensive Comparative Genomics and Phenotyping of Methylobacterium Species.</title>
        <authorList>
            <person name="Alessa O."/>
            <person name="Ogura Y."/>
            <person name="Fujitani Y."/>
            <person name="Takami H."/>
            <person name="Hayashi T."/>
            <person name="Sahin N."/>
            <person name="Tani A."/>
        </authorList>
    </citation>
    <scope>NUCLEOTIDE SEQUENCE</scope>
    <source>
        <strain evidence="2">DSM 23674</strain>
    </source>
</reference>
<accession>A0ABQ4TQB5</accession>